<proteinExistence type="predicted"/>
<sequence length="67" mass="7879">HREWFRLEQGNFLLKTVEKEESSDTACMEDNERPSKNAPQPLKFTDVLAKLDGNDELLISKFEKRRV</sequence>
<gene>
    <name evidence="2" type="ORF">PENTCL1PPCAC_12460</name>
</gene>
<protein>
    <submittedName>
        <fullName evidence="2">Uncharacterized protein</fullName>
    </submittedName>
</protein>
<keyword evidence="3" id="KW-1185">Reference proteome</keyword>
<comment type="caution">
    <text evidence="2">The sequence shown here is derived from an EMBL/GenBank/DDBJ whole genome shotgun (WGS) entry which is preliminary data.</text>
</comment>
<feature type="non-terminal residue" evidence="2">
    <location>
        <position position="1"/>
    </location>
</feature>
<organism evidence="2 3">
    <name type="scientific">Pristionchus entomophagus</name>
    <dbReference type="NCBI Taxonomy" id="358040"/>
    <lineage>
        <taxon>Eukaryota</taxon>
        <taxon>Metazoa</taxon>
        <taxon>Ecdysozoa</taxon>
        <taxon>Nematoda</taxon>
        <taxon>Chromadorea</taxon>
        <taxon>Rhabditida</taxon>
        <taxon>Rhabditina</taxon>
        <taxon>Diplogasteromorpha</taxon>
        <taxon>Diplogasteroidea</taxon>
        <taxon>Neodiplogasteridae</taxon>
        <taxon>Pristionchus</taxon>
    </lineage>
</organism>
<evidence type="ECO:0000313" key="2">
    <source>
        <dbReference type="EMBL" id="GMS90285.1"/>
    </source>
</evidence>
<dbReference type="Proteomes" id="UP001432027">
    <property type="component" value="Unassembled WGS sequence"/>
</dbReference>
<evidence type="ECO:0000256" key="1">
    <source>
        <dbReference type="SAM" id="MobiDB-lite"/>
    </source>
</evidence>
<feature type="region of interest" description="Disordered" evidence="1">
    <location>
        <begin position="18"/>
        <end position="41"/>
    </location>
</feature>
<reference evidence="2" key="1">
    <citation type="submission" date="2023-10" db="EMBL/GenBank/DDBJ databases">
        <title>Genome assembly of Pristionchus species.</title>
        <authorList>
            <person name="Yoshida K."/>
            <person name="Sommer R.J."/>
        </authorList>
    </citation>
    <scope>NUCLEOTIDE SEQUENCE</scope>
    <source>
        <strain evidence="2">RS0144</strain>
    </source>
</reference>
<name>A0AAV5TCY8_9BILA</name>
<accession>A0AAV5TCY8</accession>
<dbReference type="EMBL" id="BTSX01000003">
    <property type="protein sequence ID" value="GMS90285.1"/>
    <property type="molecule type" value="Genomic_DNA"/>
</dbReference>
<evidence type="ECO:0000313" key="3">
    <source>
        <dbReference type="Proteomes" id="UP001432027"/>
    </source>
</evidence>
<dbReference type="AlphaFoldDB" id="A0AAV5TCY8"/>